<evidence type="ECO:0000313" key="2">
    <source>
        <dbReference type="Proteomes" id="UP000186601"/>
    </source>
</evidence>
<keyword evidence="2" id="KW-1185">Reference proteome</keyword>
<accession>A0A2R6NNQ7</accession>
<name>A0A2R6NNQ7_9APHY</name>
<organism evidence="1 2">
    <name type="scientific">Hermanssonia centrifuga</name>
    <dbReference type="NCBI Taxonomy" id="98765"/>
    <lineage>
        <taxon>Eukaryota</taxon>
        <taxon>Fungi</taxon>
        <taxon>Dikarya</taxon>
        <taxon>Basidiomycota</taxon>
        <taxon>Agaricomycotina</taxon>
        <taxon>Agaricomycetes</taxon>
        <taxon>Polyporales</taxon>
        <taxon>Meruliaceae</taxon>
        <taxon>Hermanssonia</taxon>
    </lineage>
</organism>
<gene>
    <name evidence="1" type="ORF">PHLCEN_2v10149</name>
</gene>
<protein>
    <submittedName>
        <fullName evidence="1">Uncharacterized protein</fullName>
    </submittedName>
</protein>
<dbReference type="AlphaFoldDB" id="A0A2R6NNQ7"/>
<proteinExistence type="predicted"/>
<dbReference type="EMBL" id="MLYV02001021">
    <property type="protein sequence ID" value="PSR74077.1"/>
    <property type="molecule type" value="Genomic_DNA"/>
</dbReference>
<comment type="caution">
    <text evidence="1">The sequence shown here is derived from an EMBL/GenBank/DDBJ whole genome shotgun (WGS) entry which is preliminary data.</text>
</comment>
<sequence length="90" mass="10400">MENTRGKIVKIELLHKPSLSQTLFPSQTRKTRYGGFSIVDQFTGGEERNKISGHMDGQRDRKLMLNRKVFTTYDQATKRHALGVGDKWFD</sequence>
<evidence type="ECO:0000313" key="1">
    <source>
        <dbReference type="EMBL" id="PSR74077.1"/>
    </source>
</evidence>
<dbReference type="Proteomes" id="UP000186601">
    <property type="component" value="Unassembled WGS sequence"/>
</dbReference>
<reference evidence="1 2" key="1">
    <citation type="submission" date="2018-02" db="EMBL/GenBank/DDBJ databases">
        <title>Genome sequence of the basidiomycete white-rot fungus Phlebia centrifuga.</title>
        <authorList>
            <person name="Granchi Z."/>
            <person name="Peng M."/>
            <person name="de Vries R.P."/>
            <person name="Hilden K."/>
            <person name="Makela M.R."/>
            <person name="Grigoriev I."/>
            <person name="Riley R."/>
        </authorList>
    </citation>
    <scope>NUCLEOTIDE SEQUENCE [LARGE SCALE GENOMIC DNA]</scope>
    <source>
        <strain evidence="1 2">FBCC195</strain>
    </source>
</reference>